<name>A0A101A7U3_9MYCO</name>
<proteinExistence type="predicted"/>
<comment type="caution">
    <text evidence="1">The sequence shown here is derived from an EMBL/GenBank/DDBJ whole genome shotgun (WGS) entry which is preliminary data.</text>
</comment>
<sequence length="225" mass="25151">MRWFSRPECDDSRQLRVAPRLASWEKSDHPDQVRLRAYLDDTEDLLSSSRIDGPCSLRLDVGVPAERDLLDMADLDNYAYPLAARLKDRDLVSVWCTKQHRESSLVRICAAQEVAPPSEGVLLARTTASSDSPDFKRQVYAVVADAEQLPPGPVRLELAFVVGPRRNWLNLWKPAIDSLDPLLGQGLPKRPWHPLDGRITELGMHVTVDGARQWNVDIGIAASPA</sequence>
<gene>
    <name evidence="1" type="ORF">AU192_21085</name>
</gene>
<accession>A0A101A7U3</accession>
<dbReference type="RefSeq" id="WP_064395849.1">
    <property type="nucleotide sequence ID" value="NZ_LQIR01000014.1"/>
</dbReference>
<reference evidence="1 2" key="1">
    <citation type="submission" date="2016-01" db="EMBL/GenBank/DDBJ databases">
        <authorList>
            <consortium name="TB Trials Study Group"/>
            <person name="Sutton G."/>
            <person name="Brinkac L."/>
            <person name="Sanka R."/>
            <person name="Adams M."/>
            <person name="Lau E.L."/>
            <person name="Macaden R."/>
            <person name="Grewal H.M.S."/>
        </authorList>
    </citation>
    <scope>NUCLEOTIDE SEQUENCE [LARGE SCALE GENOMIC DNA]</scope>
    <source>
        <strain evidence="1 2">IS-1744</strain>
    </source>
</reference>
<keyword evidence="2" id="KW-1185">Reference proteome</keyword>
<dbReference type="AlphaFoldDB" id="A0A101A7U3"/>
<dbReference type="EMBL" id="LQIR01000014">
    <property type="protein sequence ID" value="KUI17051.1"/>
    <property type="molecule type" value="Genomic_DNA"/>
</dbReference>
<evidence type="ECO:0000313" key="1">
    <source>
        <dbReference type="EMBL" id="KUI17051.1"/>
    </source>
</evidence>
<protein>
    <submittedName>
        <fullName evidence="1">Uncharacterized protein</fullName>
    </submittedName>
</protein>
<evidence type="ECO:0000313" key="2">
    <source>
        <dbReference type="Proteomes" id="UP000053707"/>
    </source>
</evidence>
<dbReference type="Proteomes" id="UP000053707">
    <property type="component" value="Unassembled WGS sequence"/>
</dbReference>
<organism evidence="1 2">
    <name type="scientific">Mycobacterium lehmannii</name>
    <dbReference type="NCBI Taxonomy" id="2048550"/>
    <lineage>
        <taxon>Bacteria</taxon>
        <taxon>Bacillati</taxon>
        <taxon>Actinomycetota</taxon>
        <taxon>Actinomycetes</taxon>
        <taxon>Mycobacteriales</taxon>
        <taxon>Mycobacteriaceae</taxon>
        <taxon>Mycobacterium</taxon>
    </lineage>
</organism>